<dbReference type="EMBL" id="CP080095">
    <property type="protein sequence ID" value="QYD68096.1"/>
    <property type="molecule type" value="Genomic_DNA"/>
</dbReference>
<evidence type="ECO:0000259" key="1">
    <source>
        <dbReference type="PROSITE" id="PS50263"/>
    </source>
</evidence>
<dbReference type="Pfam" id="PF00795">
    <property type="entry name" value="CN_hydrolase"/>
    <property type="match status" value="1"/>
</dbReference>
<evidence type="ECO:0000313" key="3">
    <source>
        <dbReference type="Proteomes" id="UP000826462"/>
    </source>
</evidence>
<dbReference type="PANTHER" id="PTHR23088:SF27">
    <property type="entry name" value="DEAMINATED GLUTATHIONE AMIDASE"/>
    <property type="match status" value="1"/>
</dbReference>
<dbReference type="Gene3D" id="3.60.110.10">
    <property type="entry name" value="Carbon-nitrogen hydrolase"/>
    <property type="match status" value="1"/>
</dbReference>
<keyword evidence="2" id="KW-0378">Hydrolase</keyword>
<sequence>MTSPSGSTLRVAAISFVSRDGEVRDNISRIVALLEEAARAGVALAVFPELCISGASGSGASGDATSPREALRAIAEPLDGPSINAVAQAVERTGVAAGVGWIERSAEGRFFNSYVVCMPHGARHCHRKLHANGSPLGSGNRFTVFDTQWGVRVGILIGADNDLVENARVTALMGATLLLAPYRCELAGAGSIESLRRALPGRALDNGTFIALVAGRDDALNRKSGGKCAAMMVDPHGAVLADSIDCRGIVSVDIDLALANARVVQLWRTARRPSLYRPLTTSAPRNDDFEQLTEPERTTARGAVPISFAVVRRSVKRPPSGGAC</sequence>
<dbReference type="InterPro" id="IPR036526">
    <property type="entry name" value="C-N_Hydrolase_sf"/>
</dbReference>
<name>A0ABX8UHF9_9BURK</name>
<dbReference type="PROSITE" id="PS50263">
    <property type="entry name" value="CN_HYDROLASE"/>
    <property type="match status" value="1"/>
</dbReference>
<dbReference type="PANTHER" id="PTHR23088">
    <property type="entry name" value="NITRILASE-RELATED"/>
    <property type="match status" value="1"/>
</dbReference>
<proteinExistence type="predicted"/>
<accession>A0ABX8UHF9</accession>
<reference evidence="2 3" key="1">
    <citation type="submission" date="2021-07" db="EMBL/GenBank/DDBJ databases">
        <title>Paraburkholderia edwinii protects Aspergillus sp. from phenazines by acting as a toxin sponge.</title>
        <authorList>
            <person name="Dahlstrom K.M."/>
            <person name="Newman D.K."/>
        </authorList>
    </citation>
    <scope>NUCLEOTIDE SEQUENCE [LARGE SCALE GENOMIC DNA]</scope>
    <source>
        <strain evidence="2 3">Pe01</strain>
    </source>
</reference>
<keyword evidence="3" id="KW-1185">Reference proteome</keyword>
<dbReference type="GO" id="GO:0016787">
    <property type="term" value="F:hydrolase activity"/>
    <property type="evidence" value="ECO:0007669"/>
    <property type="project" value="UniProtKB-KW"/>
</dbReference>
<evidence type="ECO:0000313" key="2">
    <source>
        <dbReference type="EMBL" id="QYD68096.1"/>
    </source>
</evidence>
<dbReference type="SUPFAM" id="SSF56317">
    <property type="entry name" value="Carbon-nitrogen hydrolase"/>
    <property type="match status" value="1"/>
</dbReference>
<dbReference type="Proteomes" id="UP000826462">
    <property type="component" value="Chromosome 1"/>
</dbReference>
<protein>
    <submittedName>
        <fullName evidence="2">Carbon-nitrogen hydrolase</fullName>
    </submittedName>
</protein>
<organism evidence="2 3">
    <name type="scientific">Paraburkholderia edwinii</name>
    <dbReference type="NCBI Taxonomy" id="2861782"/>
    <lineage>
        <taxon>Bacteria</taxon>
        <taxon>Pseudomonadati</taxon>
        <taxon>Pseudomonadota</taxon>
        <taxon>Betaproteobacteria</taxon>
        <taxon>Burkholderiales</taxon>
        <taxon>Burkholderiaceae</taxon>
        <taxon>Paraburkholderia</taxon>
    </lineage>
</organism>
<dbReference type="InterPro" id="IPR003010">
    <property type="entry name" value="C-N_Hydrolase"/>
</dbReference>
<dbReference type="RefSeq" id="WP_219797489.1">
    <property type="nucleotide sequence ID" value="NZ_CP080095.1"/>
</dbReference>
<feature type="domain" description="CN hydrolase" evidence="1">
    <location>
        <begin position="9"/>
        <end position="256"/>
    </location>
</feature>
<gene>
    <name evidence="2" type="ORF">KZJ38_17690</name>
</gene>